<dbReference type="GO" id="GO:0019144">
    <property type="term" value="F:ADP-sugar diphosphatase activity"/>
    <property type="evidence" value="ECO:0007669"/>
    <property type="project" value="TreeGrafter"/>
</dbReference>
<dbReference type="PANTHER" id="PTHR11839:SF5">
    <property type="entry name" value="ADP-RIBOSE PYROPHOSPHATASE"/>
    <property type="match status" value="1"/>
</dbReference>
<dbReference type="InterPro" id="IPR015797">
    <property type="entry name" value="NUDIX_hydrolase-like_dom_sf"/>
</dbReference>
<keyword evidence="7 13" id="KW-0460">Magnesium</keyword>
<evidence type="ECO:0000256" key="8">
    <source>
        <dbReference type="ARBA" id="ARBA00025164"/>
    </source>
</evidence>
<comment type="cofactor">
    <cofactor evidence="1 13">
        <name>Mg(2+)</name>
        <dbReference type="ChEBI" id="CHEBI:18420"/>
    </cofactor>
</comment>
<gene>
    <name evidence="16" type="ORF">EYE42_10925</name>
</gene>
<name>A0A4Q9G5I8_9RHOB</name>
<dbReference type="InterPro" id="IPR020084">
    <property type="entry name" value="NUDIX_hydrolase_CS"/>
</dbReference>
<dbReference type="PROSITE" id="PS00893">
    <property type="entry name" value="NUDIX_BOX"/>
    <property type="match status" value="1"/>
</dbReference>
<dbReference type="RefSeq" id="WP_130991358.1">
    <property type="nucleotide sequence ID" value="NZ_SISK01000007.1"/>
</dbReference>
<dbReference type="Pfam" id="PF00293">
    <property type="entry name" value="NUDIX"/>
    <property type="match status" value="1"/>
</dbReference>
<evidence type="ECO:0000256" key="4">
    <source>
        <dbReference type="ARBA" id="ARBA00013297"/>
    </source>
</evidence>
<evidence type="ECO:0000256" key="14">
    <source>
        <dbReference type="PIRSR" id="PIRSR604385-3"/>
    </source>
</evidence>
<feature type="binding site" evidence="13">
    <location>
        <position position="308"/>
    </location>
    <ligand>
        <name>Mg(2+)</name>
        <dbReference type="ChEBI" id="CHEBI:18420"/>
        <label>1</label>
    </ligand>
</feature>
<comment type="catalytic activity">
    <reaction evidence="12">
        <text>ADP-D-ribose + H2O = D-ribose 5-phosphate + AMP + 2 H(+)</text>
        <dbReference type="Rhea" id="RHEA:10412"/>
        <dbReference type="ChEBI" id="CHEBI:15377"/>
        <dbReference type="ChEBI" id="CHEBI:15378"/>
        <dbReference type="ChEBI" id="CHEBI:57967"/>
        <dbReference type="ChEBI" id="CHEBI:78346"/>
        <dbReference type="ChEBI" id="CHEBI:456215"/>
        <dbReference type="EC" id="3.6.1.13"/>
    </reaction>
</comment>
<accession>A0A4Q9G5I8</accession>
<evidence type="ECO:0000313" key="16">
    <source>
        <dbReference type="EMBL" id="TBN39524.1"/>
    </source>
</evidence>
<evidence type="ECO:0000256" key="12">
    <source>
        <dbReference type="ARBA" id="ARBA00049546"/>
    </source>
</evidence>
<feature type="binding site" evidence="13">
    <location>
        <position position="239"/>
    </location>
    <ligand>
        <name>Mg(2+)</name>
        <dbReference type="ChEBI" id="CHEBI:18420"/>
        <label>1</label>
    </ligand>
</feature>
<evidence type="ECO:0000256" key="6">
    <source>
        <dbReference type="ARBA" id="ARBA00022801"/>
    </source>
</evidence>
<dbReference type="PROSITE" id="PS51462">
    <property type="entry name" value="NUDIX"/>
    <property type="match status" value="1"/>
</dbReference>
<dbReference type="NCBIfam" id="TIGR00052">
    <property type="entry name" value="nudix-type nucleoside diphosphatase, YffH/AdpP family"/>
    <property type="match status" value="1"/>
</dbReference>
<evidence type="ECO:0000256" key="5">
    <source>
        <dbReference type="ARBA" id="ARBA00022723"/>
    </source>
</evidence>
<dbReference type="GO" id="GO:0019693">
    <property type="term" value="P:ribose phosphate metabolic process"/>
    <property type="evidence" value="ECO:0007669"/>
    <property type="project" value="TreeGrafter"/>
</dbReference>
<dbReference type="EMBL" id="SISK01000007">
    <property type="protein sequence ID" value="TBN39524.1"/>
    <property type="molecule type" value="Genomic_DNA"/>
</dbReference>
<feature type="short sequence motif" description="Nudix box" evidence="14">
    <location>
        <begin position="240"/>
        <end position="262"/>
    </location>
</feature>
<evidence type="ECO:0000256" key="1">
    <source>
        <dbReference type="ARBA" id="ARBA00001946"/>
    </source>
</evidence>
<dbReference type="InterPro" id="IPR004385">
    <property type="entry name" value="NDP_pyrophosphatase"/>
</dbReference>
<feature type="binding site" evidence="13">
    <location>
        <position position="255"/>
    </location>
    <ligand>
        <name>Mg(2+)</name>
        <dbReference type="ChEBI" id="CHEBI:18420"/>
        <label>1</label>
    </ligand>
</feature>
<dbReference type="OrthoDB" id="5292471at2"/>
<dbReference type="PANTHER" id="PTHR11839">
    <property type="entry name" value="UDP/ADP-SUGAR PYROPHOSPHATASE"/>
    <property type="match status" value="1"/>
</dbReference>
<evidence type="ECO:0000256" key="2">
    <source>
        <dbReference type="ARBA" id="ARBA00007482"/>
    </source>
</evidence>
<reference evidence="16 17" key="1">
    <citation type="submission" date="2019-02" db="EMBL/GenBank/DDBJ databases">
        <title>Paracoccus subflavus sp. nov., isolated from marine sediment of the Pacific Ocean.</title>
        <authorList>
            <person name="Zhang G."/>
        </authorList>
    </citation>
    <scope>NUCLEOTIDE SEQUENCE [LARGE SCALE GENOMIC DNA]</scope>
    <source>
        <strain evidence="16 17">GY0581</strain>
    </source>
</reference>
<evidence type="ECO:0000256" key="9">
    <source>
        <dbReference type="ARBA" id="ARBA00030162"/>
    </source>
</evidence>
<comment type="caution">
    <text evidence="16">The sequence shown here is derived from an EMBL/GenBank/DDBJ whole genome shotgun (WGS) entry which is preliminary data.</text>
</comment>
<dbReference type="GO" id="GO:0047631">
    <property type="term" value="F:ADP-ribose diphosphatase activity"/>
    <property type="evidence" value="ECO:0007669"/>
    <property type="project" value="UniProtKB-EC"/>
</dbReference>
<feature type="domain" description="Nudix hydrolase" evidence="15">
    <location>
        <begin position="197"/>
        <end position="342"/>
    </location>
</feature>
<keyword evidence="17" id="KW-1185">Reference proteome</keyword>
<dbReference type="GO" id="GO:0005829">
    <property type="term" value="C:cytosol"/>
    <property type="evidence" value="ECO:0007669"/>
    <property type="project" value="TreeGrafter"/>
</dbReference>
<comment type="function">
    <text evidence="8">Acts on ADP-mannose and ADP-glucose as well as ADP-ribose. Prevents glycogen biosynthesis. The reaction catalyzed by this enzyme is a limiting step of the gluconeogenic process.</text>
</comment>
<dbReference type="Proteomes" id="UP000293520">
    <property type="component" value="Unassembled WGS sequence"/>
</dbReference>
<protein>
    <recommendedName>
        <fullName evidence="4">ADP-ribose pyrophosphatase</fullName>
        <ecNumber evidence="3">3.6.1.13</ecNumber>
    </recommendedName>
    <alternativeName>
        <fullName evidence="9">ADP-ribose diphosphatase</fullName>
    </alternativeName>
    <alternativeName>
        <fullName evidence="11">ADP-ribose phosphohydrolase</fullName>
    </alternativeName>
    <alternativeName>
        <fullName evidence="10">Adenosine diphosphoribose pyrophosphatase</fullName>
    </alternativeName>
</protein>
<proteinExistence type="inferred from homology"/>
<dbReference type="CDD" id="cd24155">
    <property type="entry name" value="NUDIX_ADPRase"/>
    <property type="match status" value="1"/>
</dbReference>
<organism evidence="16 17">
    <name type="scientific">Paracoccus subflavus</name>
    <dbReference type="NCBI Taxonomy" id="2528244"/>
    <lineage>
        <taxon>Bacteria</taxon>
        <taxon>Pseudomonadati</taxon>
        <taxon>Pseudomonadota</taxon>
        <taxon>Alphaproteobacteria</taxon>
        <taxon>Rhodobacterales</taxon>
        <taxon>Paracoccaceae</taxon>
        <taxon>Paracoccus</taxon>
    </lineage>
</organism>
<evidence type="ECO:0000313" key="17">
    <source>
        <dbReference type="Proteomes" id="UP000293520"/>
    </source>
</evidence>
<dbReference type="GO" id="GO:0046872">
    <property type="term" value="F:metal ion binding"/>
    <property type="evidence" value="ECO:0007669"/>
    <property type="project" value="UniProtKB-KW"/>
</dbReference>
<dbReference type="EC" id="3.6.1.13" evidence="3"/>
<evidence type="ECO:0000256" key="3">
    <source>
        <dbReference type="ARBA" id="ARBA00012453"/>
    </source>
</evidence>
<evidence type="ECO:0000256" key="11">
    <source>
        <dbReference type="ARBA" id="ARBA00033056"/>
    </source>
</evidence>
<dbReference type="SUPFAM" id="SSF55811">
    <property type="entry name" value="Nudix"/>
    <property type="match status" value="1"/>
</dbReference>
<dbReference type="GO" id="GO:0006753">
    <property type="term" value="P:nucleoside phosphate metabolic process"/>
    <property type="evidence" value="ECO:0007669"/>
    <property type="project" value="TreeGrafter"/>
</dbReference>
<comment type="similarity">
    <text evidence="2">Belongs to the Nudix hydrolase family. NudF subfamily.</text>
</comment>
<dbReference type="InterPro" id="IPR000086">
    <property type="entry name" value="NUDIX_hydrolase_dom"/>
</dbReference>
<keyword evidence="6" id="KW-0378">Hydrolase</keyword>
<evidence type="ECO:0000256" key="10">
    <source>
        <dbReference type="ARBA" id="ARBA00030308"/>
    </source>
</evidence>
<evidence type="ECO:0000256" key="13">
    <source>
        <dbReference type="PIRSR" id="PIRSR604385-2"/>
    </source>
</evidence>
<sequence>MNGTWLLVGVLAEDSMLDALGLTGDAVALAGRLAGGARAGIDRDGWPRLTMGQGIIAARRVVPNKALDRYARVMGLTPQPFGSDLILGLGSGGAEGSPSPDLAAEIARQILAAPAMLSPDRLAARLPMIGVWAASVLRGRSSPPSGGGLVALRGPDAVRVEAAEEPFAGYFAVQVSHLRHRTHAGGMSPVMRRETFVSGDAVVVLPWDPRRDRVLLIEQFRMPPFLRGDPQPWLLETVAGRVDAGETVEQAARREAQEEAGLTLTRLFPAINCYPSPGAFGEYLYLFAGVADLPDGIAGIHGLESEAEDIRGHVIDRADLTRMALEGQLSNGPLATLALWLELRIGTLRAQLDNP</sequence>
<dbReference type="Gene3D" id="3.90.79.10">
    <property type="entry name" value="Nucleoside Triphosphate Pyrophosphohydrolase"/>
    <property type="match status" value="1"/>
</dbReference>
<dbReference type="AlphaFoldDB" id="A0A4Q9G5I8"/>
<evidence type="ECO:0000256" key="7">
    <source>
        <dbReference type="ARBA" id="ARBA00022842"/>
    </source>
</evidence>
<evidence type="ECO:0000259" key="15">
    <source>
        <dbReference type="PROSITE" id="PS51462"/>
    </source>
</evidence>
<feature type="binding site" evidence="13">
    <location>
        <position position="259"/>
    </location>
    <ligand>
        <name>Mg(2+)</name>
        <dbReference type="ChEBI" id="CHEBI:18420"/>
        <label>1</label>
    </ligand>
</feature>
<keyword evidence="5 13" id="KW-0479">Metal-binding</keyword>